<evidence type="ECO:0000259" key="2">
    <source>
        <dbReference type="Pfam" id="PF13243"/>
    </source>
</evidence>
<organism evidence="3">
    <name type="scientific">hydrothermal vent metagenome</name>
    <dbReference type="NCBI Taxonomy" id="652676"/>
    <lineage>
        <taxon>unclassified sequences</taxon>
        <taxon>metagenomes</taxon>
        <taxon>ecological metagenomes</taxon>
    </lineage>
</organism>
<dbReference type="PANTHER" id="PTHR43464">
    <property type="entry name" value="METHYLTRANSFERASE"/>
    <property type="match status" value="1"/>
</dbReference>
<name>A0A1W1CY98_9ZZZZ</name>
<dbReference type="CDD" id="cd02440">
    <property type="entry name" value="AdoMet_MTases"/>
    <property type="match status" value="1"/>
</dbReference>
<dbReference type="AlphaFoldDB" id="A0A1W1CY98"/>
<gene>
    <name evidence="3" type="ORF">MNB_SM-5-498</name>
</gene>
<feature type="domain" description="Squalene cyclase C-terminal" evidence="2">
    <location>
        <begin position="66"/>
        <end position="212"/>
    </location>
</feature>
<dbReference type="EMBL" id="FPHH01000156">
    <property type="protein sequence ID" value="SFV70677.1"/>
    <property type="molecule type" value="Genomic_DNA"/>
</dbReference>
<dbReference type="SUPFAM" id="SSF53335">
    <property type="entry name" value="S-adenosyl-L-methionine-dependent methyltransferases"/>
    <property type="match status" value="1"/>
</dbReference>
<evidence type="ECO:0000313" key="3">
    <source>
        <dbReference type="EMBL" id="SFV70677.1"/>
    </source>
</evidence>
<dbReference type="Pfam" id="PF13243">
    <property type="entry name" value="SQHop_cyclase_C"/>
    <property type="match status" value="1"/>
</dbReference>
<dbReference type="InterPro" id="IPR008930">
    <property type="entry name" value="Terpenoid_cyclase/PrenylTrfase"/>
</dbReference>
<dbReference type="SUPFAM" id="SSF48239">
    <property type="entry name" value="Terpenoid cyclases/Protein prenyltransferases"/>
    <property type="match status" value="1"/>
</dbReference>
<dbReference type="Gene3D" id="3.40.50.150">
    <property type="entry name" value="Vaccinia Virus protein VP39"/>
    <property type="match status" value="1"/>
</dbReference>
<protein>
    <submittedName>
        <fullName evidence="3">Bll6304 protein</fullName>
    </submittedName>
</protein>
<dbReference type="InterPro" id="IPR029063">
    <property type="entry name" value="SAM-dependent_MTases_sf"/>
</dbReference>
<dbReference type="Gene3D" id="1.50.10.20">
    <property type="match status" value="1"/>
</dbReference>
<reference evidence="3" key="1">
    <citation type="submission" date="2016-10" db="EMBL/GenBank/DDBJ databases">
        <authorList>
            <person name="de Groot N.N."/>
        </authorList>
    </citation>
    <scope>NUCLEOTIDE SEQUENCE</scope>
</reference>
<sequence length="557" mass="64679">MIGEEVYDNKTHLQLSVNWLLNMQNSDGGYARKFSFVSGEDMSYIETTGYIIPSLWSAGERLNEIKYINSAKKAGEWLLKIQNDDGSFSEIDSNTPFAFDTGQCLIGLNFLYQKTEHKEYLDAAKRAAYWLMQNQEEDGSWQKVAYNTQKHTYYSRVAAAMLHYAVISNDYVVEKVAMKHIAWVLSEQKENGFFQKSSFLEDVAPYLHTIIYVLEGLLDIYDLTNDKVILEAVLKNANVFKEISLKRDLILCSQYDENFNCVNKERCITGLAQWAGVALRLFEITDNEEYLQCAKNTLFYLKAKQIKSSVMRGGFSASVPFLGKYGSFDFVNWSNKFFIDTLLKYDNFYISSTDEQESFVATAFMQTNDVVTDSLSIMDKQYLKELKAIFPKDKPLRVLDIGCGKGIIMDELSKEFKNIEFFGVDPVYESKTIKKGSVYKIPFENEYFDVVMSFEVLQHTYINRALQEIQRVLKYKGEIIIGERNPFSLLGFLKPILELKGKWMYPWDSPFREKWYNENKWVEILRENGFETMDFKSIEGAGKRFMNRYFLIKGESK</sequence>
<proteinExistence type="predicted"/>
<evidence type="ECO:0000259" key="1">
    <source>
        <dbReference type="Pfam" id="PF08241"/>
    </source>
</evidence>
<dbReference type="InterPro" id="IPR013216">
    <property type="entry name" value="Methyltransf_11"/>
</dbReference>
<feature type="domain" description="Methyltransferase type 11" evidence="1">
    <location>
        <begin position="399"/>
        <end position="481"/>
    </location>
</feature>
<dbReference type="CDD" id="cd00688">
    <property type="entry name" value="ISOPREN_C2_like"/>
    <property type="match status" value="1"/>
</dbReference>
<dbReference type="GO" id="GO:0008757">
    <property type="term" value="F:S-adenosylmethionine-dependent methyltransferase activity"/>
    <property type="evidence" value="ECO:0007669"/>
    <property type="project" value="InterPro"/>
</dbReference>
<dbReference type="Pfam" id="PF08241">
    <property type="entry name" value="Methyltransf_11"/>
    <property type="match status" value="1"/>
</dbReference>
<dbReference type="InterPro" id="IPR032696">
    <property type="entry name" value="SQ_cyclase_C"/>
</dbReference>
<accession>A0A1W1CY98</accession>